<dbReference type="Proteomes" id="UP000231019">
    <property type="component" value="Unassembled WGS sequence"/>
</dbReference>
<sequence>MSLLQFGNITCIPSFHNSLQFAREVRKAFQTLLPDIVAIELPDIYTSDILQAVERLPRLSLLCISQQEGIYSYLPVFPNDSMIEGIRLARENHLPLALIDLAVENYTPAMIPFAAPDDEAIGPLGLESYYQTVLPYLPVSGPAGPDYLREEHMAARLHHLSTRYQKILFICGMNHWESIKSLLAKNHRKFHAHQLEGVASPFLAKLGPKARYALLEEIPYLVLHFELSRRFGLPYVRNSLLRKLLLEAREAPVFEEEGYTLRELQNILRYASRLALTDKRISPDLYNLLLACKQTLGDDFAIEVMDRALAYPYEDDAELPEIEFDPETASFLMGMRSITLQRRLPPPIASPKGKDWIDLKIVRKKTAELPQGYQPFWFFFGFFSHIPEDMILEGFIERLGDKLASQDASTEVRVQEFKGSFLDGIAMRETIRAHHLGKLYVKEEKTRLLPLGAWIMVFDEDLSEEKYPWMMSLSAEHHNESDIAFYASNPALHPVTREIIRAKYGAMLAFKPALPAEQKLGWDALDVDEQLRKEQLLRLAITHSPRPGVLYLANQPPDDYFYELARYRGKELYFLPISRISQRHLKRIQQFHLLSRREVRKIADDYI</sequence>
<comment type="caution">
    <text evidence="1">The sequence shown here is derived from an EMBL/GenBank/DDBJ whole genome shotgun (WGS) entry which is preliminary data.</text>
</comment>
<organism evidence="1 2">
    <name type="scientific">bacterium (Candidatus Blackallbacteria) CG17_big_fil_post_rev_8_21_14_2_50_48_46</name>
    <dbReference type="NCBI Taxonomy" id="2014261"/>
    <lineage>
        <taxon>Bacteria</taxon>
        <taxon>Candidatus Blackallbacteria</taxon>
    </lineage>
</organism>
<protein>
    <submittedName>
        <fullName evidence="1">Uncharacterized protein</fullName>
    </submittedName>
</protein>
<proteinExistence type="predicted"/>
<evidence type="ECO:0000313" key="2">
    <source>
        <dbReference type="Proteomes" id="UP000231019"/>
    </source>
</evidence>
<name>A0A2M7G8P3_9BACT</name>
<gene>
    <name evidence="1" type="ORF">COW36_04110</name>
</gene>
<accession>A0A2M7G8P3</accession>
<dbReference type="EMBL" id="PFFQ01000012">
    <property type="protein sequence ID" value="PIW18482.1"/>
    <property type="molecule type" value="Genomic_DNA"/>
</dbReference>
<evidence type="ECO:0000313" key="1">
    <source>
        <dbReference type="EMBL" id="PIW18482.1"/>
    </source>
</evidence>
<dbReference type="AlphaFoldDB" id="A0A2M7G8P3"/>
<reference evidence="1 2" key="1">
    <citation type="submission" date="2017-09" db="EMBL/GenBank/DDBJ databases">
        <title>Depth-based differentiation of microbial function through sediment-hosted aquifers and enrichment of novel symbionts in the deep terrestrial subsurface.</title>
        <authorList>
            <person name="Probst A.J."/>
            <person name="Ladd B."/>
            <person name="Jarett J.K."/>
            <person name="Geller-Mcgrath D.E."/>
            <person name="Sieber C.M."/>
            <person name="Emerson J.B."/>
            <person name="Anantharaman K."/>
            <person name="Thomas B.C."/>
            <person name="Malmstrom R."/>
            <person name="Stieglmeier M."/>
            <person name="Klingl A."/>
            <person name="Woyke T."/>
            <person name="Ryan C.M."/>
            <person name="Banfield J.F."/>
        </authorList>
    </citation>
    <scope>NUCLEOTIDE SEQUENCE [LARGE SCALE GENOMIC DNA]</scope>
    <source>
        <strain evidence="1">CG17_big_fil_post_rev_8_21_14_2_50_48_46</strain>
    </source>
</reference>